<dbReference type="Gene3D" id="3.40.50.12230">
    <property type="match status" value="1"/>
</dbReference>
<evidence type="ECO:0000313" key="3">
    <source>
        <dbReference type="EMBL" id="OXR46008.1"/>
    </source>
</evidence>
<dbReference type="InterPro" id="IPR009188">
    <property type="entry name" value="NiFe-hyd_mat_HypX/HoxX"/>
</dbReference>
<dbReference type="InterPro" id="IPR047180">
    <property type="entry name" value="HoxX-like"/>
</dbReference>
<dbReference type="AlphaFoldDB" id="A0A231HAX7"/>
<evidence type="ECO:0000259" key="2">
    <source>
        <dbReference type="Pfam" id="PF02911"/>
    </source>
</evidence>
<feature type="domain" description="Formyl transferase C-terminal" evidence="2">
    <location>
        <begin position="192"/>
        <end position="272"/>
    </location>
</feature>
<dbReference type="PANTHER" id="PTHR43388:SF1">
    <property type="entry name" value="HYDROGENASE MATURATION FACTOR HOXX"/>
    <property type="match status" value="1"/>
</dbReference>
<protein>
    <submittedName>
        <fullName evidence="3">4-chlorobenzoyl coenzyme A dehalogenase-1</fullName>
        <ecNumber evidence="3">3.8.1.7</ecNumber>
    </submittedName>
</protein>
<keyword evidence="4" id="KW-1185">Reference proteome</keyword>
<dbReference type="CDD" id="cd06558">
    <property type="entry name" value="crotonase-like"/>
    <property type="match status" value="1"/>
</dbReference>
<dbReference type="SUPFAM" id="SSF50486">
    <property type="entry name" value="FMT C-terminal domain-like"/>
    <property type="match status" value="1"/>
</dbReference>
<evidence type="ECO:0000259" key="1">
    <source>
        <dbReference type="Pfam" id="PF00551"/>
    </source>
</evidence>
<dbReference type="InterPro" id="IPR005793">
    <property type="entry name" value="Formyl_trans_C"/>
</dbReference>
<dbReference type="GO" id="GO:0018787">
    <property type="term" value="F:4-chlorobenzoyl-CoA dehalogenase activity"/>
    <property type="evidence" value="ECO:0007669"/>
    <property type="project" value="UniProtKB-EC"/>
</dbReference>
<dbReference type="Gene3D" id="3.90.226.10">
    <property type="entry name" value="2-enoyl-CoA Hydratase, Chain A, domain 1"/>
    <property type="match status" value="1"/>
</dbReference>
<reference evidence="3 4" key="1">
    <citation type="submission" date="2017-07" db="EMBL/GenBank/DDBJ databases">
        <title>First draft Genome Sequence of Nocardia cerradoensis isolated from human infection.</title>
        <authorList>
            <person name="Carrasco G."/>
        </authorList>
    </citation>
    <scope>NUCLEOTIDE SEQUENCE [LARGE SCALE GENOMIC DNA]</scope>
    <source>
        <strain evidence="3 4">CNM20130759</strain>
    </source>
</reference>
<proteinExistence type="predicted"/>
<dbReference type="InterPro" id="IPR011034">
    <property type="entry name" value="Formyl_transferase-like_C_sf"/>
</dbReference>
<feature type="domain" description="Formyl transferase N-terminal" evidence="1">
    <location>
        <begin position="56"/>
        <end position="162"/>
    </location>
</feature>
<dbReference type="Pfam" id="PF00378">
    <property type="entry name" value="ECH_1"/>
    <property type="match status" value="1"/>
</dbReference>
<gene>
    <name evidence="3" type="primary">fcbB1_2</name>
    <name evidence="3" type="ORF">B7C42_02301</name>
</gene>
<dbReference type="SUPFAM" id="SSF53328">
    <property type="entry name" value="Formyltransferase"/>
    <property type="match status" value="1"/>
</dbReference>
<dbReference type="PANTHER" id="PTHR43388">
    <property type="entry name" value="HYDROGENASE MATURATION FACTOR HOXX"/>
    <property type="match status" value="1"/>
</dbReference>
<name>A0A231HAX7_9NOCA</name>
<dbReference type="InterPro" id="IPR001753">
    <property type="entry name" value="Enoyl-CoA_hydra/iso"/>
</dbReference>
<keyword evidence="3" id="KW-0378">Hydrolase</keyword>
<comment type="caution">
    <text evidence="3">The sequence shown here is derived from an EMBL/GenBank/DDBJ whole genome shotgun (WGS) entry which is preliminary data.</text>
</comment>
<accession>A0A231HAX7</accession>
<evidence type="ECO:0000313" key="4">
    <source>
        <dbReference type="Proteomes" id="UP000215506"/>
    </source>
</evidence>
<dbReference type="SUPFAM" id="SSF52096">
    <property type="entry name" value="ClpP/crotonase"/>
    <property type="match status" value="1"/>
</dbReference>
<organism evidence="3 4">
    <name type="scientific">Nocardia cerradoensis</name>
    <dbReference type="NCBI Taxonomy" id="85688"/>
    <lineage>
        <taxon>Bacteria</taxon>
        <taxon>Bacillati</taxon>
        <taxon>Actinomycetota</taxon>
        <taxon>Actinomycetes</taxon>
        <taxon>Mycobacteriales</taxon>
        <taxon>Nocardiaceae</taxon>
        <taxon>Nocardia</taxon>
    </lineage>
</organism>
<dbReference type="EC" id="3.8.1.7" evidence="3"/>
<dbReference type="Pfam" id="PF02911">
    <property type="entry name" value="Formyl_trans_C"/>
    <property type="match status" value="1"/>
</dbReference>
<dbReference type="CDD" id="cd08650">
    <property type="entry name" value="FMT_core_HypX_N"/>
    <property type="match status" value="1"/>
</dbReference>
<dbReference type="InterPro" id="IPR002376">
    <property type="entry name" value="Formyl_transf_N"/>
</dbReference>
<dbReference type="PIRSF" id="PIRSF006787">
    <property type="entry name" value="Hydrgn_mat_HoxX"/>
    <property type="match status" value="1"/>
</dbReference>
<dbReference type="CDD" id="cd08701">
    <property type="entry name" value="FMT_C_HypX"/>
    <property type="match status" value="1"/>
</dbReference>
<dbReference type="InterPro" id="IPR029045">
    <property type="entry name" value="ClpP/crotonase-like_dom_sf"/>
</dbReference>
<sequence length="581" mass="63665">MLRSGHGPTKHPDGGQLVRILLVASAFNSLTQRVHAELRERDHEVGVELALGDDLLRARVARFRPDLILAPMLTTAIPEDVWTEHPVFIVHPGPMGDRGPSSLDWAITEGATRWGVTVLQAVAEMDAGPIWASVGFDVAPCGKSELYRNEVSDAAVEAVLTAVRRFASGDYVPEPLDYDRPDVTGRLRPFLTQQVRRIDWATADTATVIRTLRAADSQPGVLDELFGREYFVHGGHHEDRLRGEPGAVIATRDGAICRATVDGAVWLPQLRPRRVPGGPVTFKMPATDALGADLPAGVPEVPVSPAEAAVRDTWSELRYHEDAGVGYLEFAYPGGAMDTRQCRRLLAAYREACDRPVDVLVLGPRRDFFSNGIHLNVIEAADDPAEESWRNINAIDDVVEAILTTTDKLVIAALAGNAAAGGVMLALAADHVWCRESVVLNPHYRLMGLHGSEYWTYTLPQRVGPEVAAQLTSRTLPVGARAAARVGLVDKVFDGSTERFRAQVRREAEILAAAPELQNLLLAKKQRRAADEAVRPLAQYRAEELAHMHRNFFGDGESYHRLRRDFVANTKPPATPPYLLG</sequence>
<dbReference type="Proteomes" id="UP000215506">
    <property type="component" value="Unassembled WGS sequence"/>
</dbReference>
<dbReference type="Pfam" id="PF00551">
    <property type="entry name" value="Formyl_trans_N"/>
    <property type="match status" value="1"/>
</dbReference>
<dbReference type="EMBL" id="NGAF01000003">
    <property type="protein sequence ID" value="OXR46008.1"/>
    <property type="molecule type" value="Genomic_DNA"/>
</dbReference>
<dbReference type="InterPro" id="IPR036477">
    <property type="entry name" value="Formyl_transf_N_sf"/>
</dbReference>